<dbReference type="InterPro" id="IPR012255">
    <property type="entry name" value="ETF_b"/>
</dbReference>
<dbReference type="EMBL" id="BARS01029925">
    <property type="protein sequence ID" value="GAG10166.1"/>
    <property type="molecule type" value="Genomic_DNA"/>
</dbReference>
<dbReference type="PROSITE" id="PS01065">
    <property type="entry name" value="ETF_BETA"/>
    <property type="match status" value="1"/>
</dbReference>
<dbReference type="GO" id="GO:0009055">
    <property type="term" value="F:electron transfer activity"/>
    <property type="evidence" value="ECO:0007669"/>
    <property type="project" value="InterPro"/>
</dbReference>
<comment type="similarity">
    <text evidence="1">Belongs to the ETF beta-subunit/FixA family.</text>
</comment>
<dbReference type="Gene3D" id="3.40.50.620">
    <property type="entry name" value="HUPs"/>
    <property type="match status" value="1"/>
</dbReference>
<protein>
    <recommendedName>
        <fullName evidence="2">Electron transfer flavoprotein alpha/beta-subunit N-terminal domain-containing protein</fullName>
    </recommendedName>
</protein>
<evidence type="ECO:0000313" key="3">
    <source>
        <dbReference type="EMBL" id="GAG10166.1"/>
    </source>
</evidence>
<evidence type="ECO:0000259" key="2">
    <source>
        <dbReference type="SMART" id="SM00893"/>
    </source>
</evidence>
<dbReference type="InterPro" id="IPR014729">
    <property type="entry name" value="Rossmann-like_a/b/a_fold"/>
</dbReference>
<dbReference type="PANTHER" id="PTHR21294">
    <property type="entry name" value="ELECTRON TRANSFER FLAVOPROTEIN BETA-SUBUNIT"/>
    <property type="match status" value="1"/>
</dbReference>
<dbReference type="AlphaFoldDB" id="X0WBW6"/>
<dbReference type="SUPFAM" id="SSF52402">
    <property type="entry name" value="Adenine nucleotide alpha hydrolases-like"/>
    <property type="match status" value="1"/>
</dbReference>
<dbReference type="Pfam" id="PF01012">
    <property type="entry name" value="ETF"/>
    <property type="match status" value="1"/>
</dbReference>
<dbReference type="SMART" id="SM00893">
    <property type="entry name" value="ETF"/>
    <property type="match status" value="1"/>
</dbReference>
<evidence type="ECO:0000256" key="1">
    <source>
        <dbReference type="ARBA" id="ARBA00007557"/>
    </source>
</evidence>
<dbReference type="CDD" id="cd01714">
    <property type="entry name" value="ETF_beta"/>
    <property type="match status" value="1"/>
</dbReference>
<dbReference type="PIRSF" id="PIRSF000090">
    <property type="entry name" value="Beta-ETF"/>
    <property type="match status" value="1"/>
</dbReference>
<name>X0WBW6_9ZZZZ</name>
<proteinExistence type="inferred from homology"/>
<reference evidence="3" key="1">
    <citation type="journal article" date="2014" name="Front. Microbiol.">
        <title>High frequency of phylogenetically diverse reductive dehalogenase-homologous genes in deep subseafloor sedimentary metagenomes.</title>
        <authorList>
            <person name="Kawai M."/>
            <person name="Futagami T."/>
            <person name="Toyoda A."/>
            <person name="Takaki Y."/>
            <person name="Nishi S."/>
            <person name="Hori S."/>
            <person name="Arai W."/>
            <person name="Tsubouchi T."/>
            <person name="Morono Y."/>
            <person name="Uchiyama I."/>
            <person name="Ito T."/>
            <person name="Fujiyama A."/>
            <person name="Inagaki F."/>
            <person name="Takami H."/>
        </authorList>
    </citation>
    <scope>NUCLEOTIDE SEQUENCE</scope>
    <source>
        <strain evidence="3">Expedition CK06-06</strain>
    </source>
</reference>
<accession>X0WBW6</accession>
<feature type="domain" description="Electron transfer flavoprotein alpha/beta-subunit N-terminal" evidence="2">
    <location>
        <begin position="1"/>
        <end position="161"/>
    </location>
</feature>
<gene>
    <name evidence="3" type="ORF">S01H1_46719</name>
</gene>
<comment type="caution">
    <text evidence="3">The sequence shown here is derived from an EMBL/GenBank/DDBJ whole genome shotgun (WGS) entry which is preliminary data.</text>
</comment>
<dbReference type="InterPro" id="IPR014730">
    <property type="entry name" value="ETF_a/b_N"/>
</dbReference>
<dbReference type="InterPro" id="IPR033948">
    <property type="entry name" value="ETF_beta_N"/>
</dbReference>
<dbReference type="InterPro" id="IPR000049">
    <property type="entry name" value="ET-Flavoprotein_bsu_CS"/>
</dbReference>
<sequence>MGGTVTLITMGPKEADDTLRMGLAKGADTAIRLDDPQFTECDGIVTAYILASAIKELNYDLILTGCFASDDGYSQVGPALAEMLDIPHAAMVTKVETEDGKSLISRELEGGLLEVLDIQLPAVLTIQTGINEPRYASIMGIAKASKKEIALKGSGDLGLKEDEIGKKGSKTYIEELTIPIQEKMAELIPGAPEEAADKLSAILKERGLV</sequence>
<organism evidence="3">
    <name type="scientific">marine sediment metagenome</name>
    <dbReference type="NCBI Taxonomy" id="412755"/>
    <lineage>
        <taxon>unclassified sequences</taxon>
        <taxon>metagenomes</taxon>
        <taxon>ecological metagenomes</taxon>
    </lineage>
</organism>